<evidence type="ECO:0000313" key="6">
    <source>
        <dbReference type="EMBL" id="MFD0803613.1"/>
    </source>
</evidence>
<evidence type="ECO:0000313" key="7">
    <source>
        <dbReference type="Proteomes" id="UP001596956"/>
    </source>
</evidence>
<dbReference type="PANTHER" id="PTHR30168:SF0">
    <property type="entry name" value="INNER MEMBRANE PROTEIN"/>
    <property type="match status" value="1"/>
</dbReference>
<proteinExistence type="predicted"/>
<reference evidence="7" key="1">
    <citation type="journal article" date="2019" name="Int. J. Syst. Evol. Microbiol.">
        <title>The Global Catalogue of Microorganisms (GCM) 10K type strain sequencing project: providing services to taxonomists for standard genome sequencing and annotation.</title>
        <authorList>
            <consortium name="The Broad Institute Genomics Platform"/>
            <consortium name="The Broad Institute Genome Sequencing Center for Infectious Disease"/>
            <person name="Wu L."/>
            <person name="Ma J."/>
        </authorList>
    </citation>
    <scope>NUCLEOTIDE SEQUENCE [LARGE SCALE GENOMIC DNA]</scope>
    <source>
        <strain evidence="7">CCUG 63369</strain>
    </source>
</reference>
<comment type="caution">
    <text evidence="6">The sequence shown here is derived from an EMBL/GenBank/DDBJ whole genome shotgun (WGS) entry which is preliminary data.</text>
</comment>
<dbReference type="Pfam" id="PF04228">
    <property type="entry name" value="Zn_peptidase"/>
    <property type="match status" value="1"/>
</dbReference>
<evidence type="ECO:0000256" key="5">
    <source>
        <dbReference type="SAM" id="MobiDB-lite"/>
    </source>
</evidence>
<protein>
    <submittedName>
        <fullName evidence="6">Neutral zinc metallopeptidase</fullName>
    </submittedName>
</protein>
<keyword evidence="4" id="KW-0472">Membrane</keyword>
<keyword evidence="7" id="KW-1185">Reference proteome</keyword>
<dbReference type="InterPro" id="IPR007343">
    <property type="entry name" value="Uncharacterised_pept_Zn_put"/>
</dbReference>
<dbReference type="Proteomes" id="UP001596956">
    <property type="component" value="Unassembled WGS sequence"/>
</dbReference>
<name>A0ABW3BJP3_9ACTN</name>
<gene>
    <name evidence="6" type="ORF">ACFQZU_20160</name>
</gene>
<dbReference type="PANTHER" id="PTHR30168">
    <property type="entry name" value="PUTATIVE MEMBRANE PROTEIN YPFJ"/>
    <property type="match status" value="1"/>
</dbReference>
<evidence type="ECO:0000256" key="4">
    <source>
        <dbReference type="ARBA" id="ARBA00023136"/>
    </source>
</evidence>
<evidence type="ECO:0000256" key="3">
    <source>
        <dbReference type="ARBA" id="ARBA00022989"/>
    </source>
</evidence>
<sequence length="257" mass="28111">DPDLASTPAPSGDTRRPSGRAALVDNPLYETGRLMPLPCPAPRLDVHEAASVQHFLDAITDCLDDAWQRQFEEAGIPFDPPQRVYWSEGGSSPCRDYPSAAGAFYCRAVKSIYIGTSDVVEKWGGNEESAVYASLLAHEYGHHVQGEAGLLEYYHDQRAKEPSRVLSNEWTRKSELQANCLGGVFLGAIEISYPLKPDDIDAVLDDAAATADRADAPEEERTHGTAENSVLWLEHGLEQQDPGACNTWAVEDESVVQ</sequence>
<keyword evidence="3" id="KW-1133">Transmembrane helix</keyword>
<feature type="non-terminal residue" evidence="6">
    <location>
        <position position="1"/>
    </location>
</feature>
<accession>A0ABW3BJP3</accession>
<organism evidence="6 7">
    <name type="scientific">Streptomonospora algeriensis</name>
    <dbReference type="NCBI Taxonomy" id="995084"/>
    <lineage>
        <taxon>Bacteria</taxon>
        <taxon>Bacillati</taxon>
        <taxon>Actinomycetota</taxon>
        <taxon>Actinomycetes</taxon>
        <taxon>Streptosporangiales</taxon>
        <taxon>Nocardiopsidaceae</taxon>
        <taxon>Streptomonospora</taxon>
    </lineage>
</organism>
<evidence type="ECO:0000256" key="2">
    <source>
        <dbReference type="ARBA" id="ARBA00022692"/>
    </source>
</evidence>
<comment type="subcellular location">
    <subcellularLocation>
        <location evidence="1">Membrane</location>
        <topology evidence="1">Single-pass membrane protein</topology>
    </subcellularLocation>
</comment>
<dbReference type="EMBL" id="JBHTHR010001006">
    <property type="protein sequence ID" value="MFD0803613.1"/>
    <property type="molecule type" value="Genomic_DNA"/>
</dbReference>
<feature type="region of interest" description="Disordered" evidence="5">
    <location>
        <begin position="1"/>
        <end position="21"/>
    </location>
</feature>
<evidence type="ECO:0000256" key="1">
    <source>
        <dbReference type="ARBA" id="ARBA00004167"/>
    </source>
</evidence>
<keyword evidence="2" id="KW-0812">Transmembrane</keyword>